<dbReference type="STRING" id="299467.A0A443SCN1"/>
<comment type="caution">
    <text evidence="3">The sequence shown here is derived from an EMBL/GenBank/DDBJ whole genome shotgun (WGS) entry which is preliminary data.</text>
</comment>
<keyword evidence="4" id="KW-1185">Reference proteome</keyword>
<feature type="region of interest" description="Disordered" evidence="1">
    <location>
        <begin position="78"/>
        <end position="98"/>
    </location>
</feature>
<accession>A0A443SCN1</accession>
<dbReference type="VEuPathDB" id="VectorBase:LDEU006816"/>
<feature type="compositionally biased region" description="Basic and acidic residues" evidence="1">
    <location>
        <begin position="78"/>
        <end position="87"/>
    </location>
</feature>
<feature type="compositionally biased region" description="Basic residues" evidence="1">
    <location>
        <begin position="88"/>
        <end position="98"/>
    </location>
</feature>
<gene>
    <name evidence="3" type="ORF">B4U80_07642</name>
</gene>
<dbReference type="Gene3D" id="3.40.50.2300">
    <property type="match status" value="1"/>
</dbReference>
<dbReference type="Proteomes" id="UP000288716">
    <property type="component" value="Unassembled WGS sequence"/>
</dbReference>
<dbReference type="AlphaFoldDB" id="A0A443SCN1"/>
<evidence type="ECO:0000313" key="4">
    <source>
        <dbReference type="Proteomes" id="UP000288716"/>
    </source>
</evidence>
<evidence type="ECO:0000256" key="2">
    <source>
        <dbReference type="SAM" id="SignalP"/>
    </source>
</evidence>
<evidence type="ECO:0000313" key="3">
    <source>
        <dbReference type="EMBL" id="RWS25224.1"/>
    </source>
</evidence>
<dbReference type="GO" id="GO:0004965">
    <property type="term" value="F:G protein-coupled GABA receptor activity"/>
    <property type="evidence" value="ECO:0007669"/>
    <property type="project" value="InterPro"/>
</dbReference>
<proteinExistence type="predicted"/>
<dbReference type="OrthoDB" id="2150267at2759"/>
<sequence length="98" mass="10842">MASLLVVFTAIHRVSVTLAASNRTTIYAAGFFPLSNEIEEGSIGRGVLPAVNLALEHINNSPVLRGYFLELKYNDTKCSEKSHENKEKRKALHTQKGE</sequence>
<organism evidence="3 4">
    <name type="scientific">Leptotrombidium deliense</name>
    <dbReference type="NCBI Taxonomy" id="299467"/>
    <lineage>
        <taxon>Eukaryota</taxon>
        <taxon>Metazoa</taxon>
        <taxon>Ecdysozoa</taxon>
        <taxon>Arthropoda</taxon>
        <taxon>Chelicerata</taxon>
        <taxon>Arachnida</taxon>
        <taxon>Acari</taxon>
        <taxon>Acariformes</taxon>
        <taxon>Trombidiformes</taxon>
        <taxon>Prostigmata</taxon>
        <taxon>Anystina</taxon>
        <taxon>Parasitengona</taxon>
        <taxon>Trombiculoidea</taxon>
        <taxon>Trombiculidae</taxon>
        <taxon>Leptotrombidium</taxon>
    </lineage>
</organism>
<keyword evidence="2" id="KW-0732">Signal</keyword>
<name>A0A443SCN1_9ACAR</name>
<feature type="chain" id="PRO_5019377730" description="Receptor ligand binding region domain-containing protein" evidence="2">
    <location>
        <begin position="20"/>
        <end position="98"/>
    </location>
</feature>
<dbReference type="SUPFAM" id="SSF53822">
    <property type="entry name" value="Periplasmic binding protein-like I"/>
    <property type="match status" value="1"/>
</dbReference>
<dbReference type="InterPro" id="IPR002457">
    <property type="entry name" value="GPCR_3_GABA_rcpt_B2"/>
</dbReference>
<evidence type="ECO:0008006" key="5">
    <source>
        <dbReference type="Google" id="ProtNLM"/>
    </source>
</evidence>
<feature type="signal peptide" evidence="2">
    <location>
        <begin position="1"/>
        <end position="19"/>
    </location>
</feature>
<reference evidence="3 4" key="1">
    <citation type="journal article" date="2018" name="Gigascience">
        <title>Genomes of trombidid mites reveal novel predicted allergens and laterally-transferred genes associated with secondary metabolism.</title>
        <authorList>
            <person name="Dong X."/>
            <person name="Chaisiri K."/>
            <person name="Xia D."/>
            <person name="Armstrong S.D."/>
            <person name="Fang Y."/>
            <person name="Donnelly M.J."/>
            <person name="Kadowaki T."/>
            <person name="McGarry J.W."/>
            <person name="Darby A.C."/>
            <person name="Makepeace B.L."/>
        </authorList>
    </citation>
    <scope>NUCLEOTIDE SEQUENCE [LARGE SCALE GENOMIC DNA]</scope>
    <source>
        <strain evidence="3">UoL-UT</strain>
    </source>
</reference>
<dbReference type="PRINTS" id="PR01178">
    <property type="entry name" value="GABAB2RECPTR"/>
</dbReference>
<dbReference type="EMBL" id="NCKV01003938">
    <property type="protein sequence ID" value="RWS25224.1"/>
    <property type="molecule type" value="Genomic_DNA"/>
</dbReference>
<dbReference type="InterPro" id="IPR028082">
    <property type="entry name" value="Peripla_BP_I"/>
</dbReference>
<dbReference type="GO" id="GO:0016020">
    <property type="term" value="C:membrane"/>
    <property type="evidence" value="ECO:0007669"/>
    <property type="project" value="InterPro"/>
</dbReference>
<evidence type="ECO:0000256" key="1">
    <source>
        <dbReference type="SAM" id="MobiDB-lite"/>
    </source>
</evidence>
<protein>
    <recommendedName>
        <fullName evidence="5">Receptor ligand binding region domain-containing protein</fullName>
    </recommendedName>
</protein>